<protein>
    <submittedName>
        <fullName evidence="4">Calpain-like cysteine peptidase, putative</fullName>
    </submittedName>
</protein>
<evidence type="ECO:0000256" key="1">
    <source>
        <dbReference type="PIRSR" id="PIRSR622684-1"/>
    </source>
</evidence>
<dbReference type="PRINTS" id="PR00704">
    <property type="entry name" value="CALPAIN"/>
</dbReference>
<dbReference type="SUPFAM" id="SSF49758">
    <property type="entry name" value="Calpain large subunit, middle domain (domain III)"/>
    <property type="match status" value="1"/>
</dbReference>
<name>A0A1G4I6Q0_TRYEQ</name>
<dbReference type="AlphaFoldDB" id="A0A1G4I6Q0"/>
<sequence>MVVSLSGYSPREVYEVECAKFNCKKNSAICNFLSERPDDFKSISVIDLSKNFVGPKGVLPLLEVVRLCENLELLNLCGQQLDKNAIDALCLVLRSHPTVIHLNLSANPLSMSAGTSLLLLAKDNPLIQHINLTDSFIKPSVLLAINAQLERNREYRGKEADRADIISNVQRNEKLNGGDVRIPLQTSQERGEVLSRPMQPIVQDQNVTSRETDDQAYDSLYPHDLGALLASFTHEVHDVLFDEDPTSYVAKYCSVRRTCFHDADFRADRVPLRRGVRRWDAFAWRRVSKLFPSATLLPEAGEDKTLVFPRECFQAYSWVFTCVEAVFKDAAILRDTLFTSYDVDHGVYGIRVYVDGRWRYVIVDDYLPVNEKNELMFTKPVDNKYFWPCILEKALAKMYGGYLALDIEFILESVPRALSMTPEATTPTNTPLLASNGFPNTVECRDDDVRRTSCAKTLQDLSGGVGITRFLRTAEFQKDEWWASMLDMSRSGAIMVGITDFENALPGIETAHAYRITHVQQVGGIKLVMLSSQWSPQQWKGDWSDDSCLWQSHRDVSMTLRKKRLAGDHFGFWMSYNDFLSVFIQVHICHVFNGFTQHVVECEWGRDTAGGPCFDHHWHLNPHFKLRLSENTLFFINLSLPDTRFAPTCVKAMGMHILNSPRYPVCYLHNTQDCVVATDYVETDSISVEGNFTKEGVYWIVPSADLTGVMSRFILRMFVSSPFVFSSEVIGNHWNTLKFSDIIECSGEFCAGDDNAQVLIRFLTNDKIREEVSVGPIVVKVATPEDKNLAIGLFLVHSSFAGSKASRTLGVVDKGDIVASSPYAVTDRAYIMADVCDNDVYTLITCISPTGSRAEIEYTLWSAIPSPQHTILPVWGRKSVTVSWPEGSGSFYGVKNNPQIEICPERDFDTFVIKMNLVECNVTDPAIVLFVLQNAGNKGDGIKGKIPANQVLKRSQYVRHHFVQCELQLLEPTDSLLVIPCLQPTGSKGACAITVSTETSDFSVRVLSSV</sequence>
<dbReference type="InterPro" id="IPR001300">
    <property type="entry name" value="Peptidase_C2_calpain_cat"/>
</dbReference>
<dbReference type="InterPro" id="IPR022684">
    <property type="entry name" value="Calpain_cysteine_protease"/>
</dbReference>
<dbReference type="Proteomes" id="UP000195570">
    <property type="component" value="Unassembled WGS sequence"/>
</dbReference>
<proteinExistence type="predicted"/>
<dbReference type="Pfam" id="PF00648">
    <property type="entry name" value="Peptidase_C2"/>
    <property type="match status" value="2"/>
</dbReference>
<dbReference type="GO" id="GO:0006508">
    <property type="term" value="P:proteolysis"/>
    <property type="evidence" value="ECO:0007669"/>
    <property type="project" value="InterPro"/>
</dbReference>
<organism evidence="4 5">
    <name type="scientific">Trypanosoma equiperdum</name>
    <dbReference type="NCBI Taxonomy" id="5694"/>
    <lineage>
        <taxon>Eukaryota</taxon>
        <taxon>Discoba</taxon>
        <taxon>Euglenozoa</taxon>
        <taxon>Kinetoplastea</taxon>
        <taxon>Metakinetoplastina</taxon>
        <taxon>Trypanosomatida</taxon>
        <taxon>Trypanosomatidae</taxon>
        <taxon>Trypanosoma</taxon>
    </lineage>
</organism>
<evidence type="ECO:0000256" key="2">
    <source>
        <dbReference type="PROSITE-ProRule" id="PRU00239"/>
    </source>
</evidence>
<dbReference type="PANTHER" id="PTHR10183:SF430">
    <property type="entry name" value="CYSTEINE PEPTIDASE, PUTATIVE-RELATED"/>
    <property type="match status" value="1"/>
</dbReference>
<evidence type="ECO:0000313" key="5">
    <source>
        <dbReference type="Proteomes" id="UP000195570"/>
    </source>
</evidence>
<accession>A0A1G4I6Q0</accession>
<evidence type="ECO:0000313" key="4">
    <source>
        <dbReference type="EMBL" id="SCU67634.1"/>
    </source>
</evidence>
<dbReference type="EMBL" id="CZPT02000790">
    <property type="protein sequence ID" value="SCU67634.1"/>
    <property type="molecule type" value="Genomic_DNA"/>
</dbReference>
<dbReference type="SUPFAM" id="SSF54001">
    <property type="entry name" value="Cysteine proteinases"/>
    <property type="match status" value="1"/>
</dbReference>
<dbReference type="Gene3D" id="3.90.70.10">
    <property type="entry name" value="Cysteine proteinases"/>
    <property type="match status" value="1"/>
</dbReference>
<dbReference type="InterPro" id="IPR032675">
    <property type="entry name" value="LRR_dom_sf"/>
</dbReference>
<reference evidence="4" key="1">
    <citation type="submission" date="2016-09" db="EMBL/GenBank/DDBJ databases">
        <authorList>
            <person name="Hebert L."/>
            <person name="Moumen B."/>
        </authorList>
    </citation>
    <scope>NUCLEOTIDE SEQUENCE [LARGE SCALE GENOMIC DNA]</scope>
    <source>
        <strain evidence="4">OVI</strain>
    </source>
</reference>
<dbReference type="GeneID" id="92380689"/>
<dbReference type="InterPro" id="IPR036213">
    <property type="entry name" value="Calpain_III_sf"/>
</dbReference>
<feature type="active site" evidence="1">
    <location>
        <position position="512"/>
    </location>
</feature>
<comment type="caution">
    <text evidence="2">Lacks conserved residue(s) required for the propagation of feature annotation.</text>
</comment>
<dbReference type="InterPro" id="IPR038765">
    <property type="entry name" value="Papain-like_cys_pep_sf"/>
</dbReference>
<feature type="domain" description="Calpain catalytic" evidence="3">
    <location>
        <begin position="259"/>
        <end position="592"/>
    </location>
</feature>
<dbReference type="SMART" id="SM00230">
    <property type="entry name" value="CysPc"/>
    <property type="match status" value="1"/>
</dbReference>
<dbReference type="PROSITE" id="PS50203">
    <property type="entry name" value="CALPAIN_CAT"/>
    <property type="match status" value="1"/>
</dbReference>
<comment type="caution">
    <text evidence="4">The sequence shown here is derived from an EMBL/GenBank/DDBJ whole genome shotgun (WGS) entry which is preliminary data.</text>
</comment>
<dbReference type="GO" id="GO:0004198">
    <property type="term" value="F:calcium-dependent cysteine-type endopeptidase activity"/>
    <property type="evidence" value="ECO:0007669"/>
    <property type="project" value="InterPro"/>
</dbReference>
<dbReference type="VEuPathDB" id="TriTrypDB:TEOVI_000675500"/>
<dbReference type="FunFam" id="3.80.10.10:FF:000650">
    <property type="entry name" value="Protein kinase A regulatory subunit"/>
    <property type="match status" value="1"/>
</dbReference>
<evidence type="ECO:0000259" key="3">
    <source>
        <dbReference type="PROSITE" id="PS50203"/>
    </source>
</evidence>
<gene>
    <name evidence="4" type="ORF">TEOVI_000675500</name>
</gene>
<dbReference type="SUPFAM" id="SSF52047">
    <property type="entry name" value="RNI-like"/>
    <property type="match status" value="1"/>
</dbReference>
<keyword evidence="5" id="KW-1185">Reference proteome</keyword>
<dbReference type="Gene3D" id="3.80.10.10">
    <property type="entry name" value="Ribonuclease Inhibitor"/>
    <property type="match status" value="1"/>
</dbReference>
<dbReference type="RefSeq" id="XP_067078919.1">
    <property type="nucleotide sequence ID" value="XM_067222818.1"/>
</dbReference>
<dbReference type="Gene3D" id="2.60.120.380">
    <property type="match status" value="1"/>
</dbReference>
<dbReference type="PANTHER" id="PTHR10183">
    <property type="entry name" value="CALPAIN"/>
    <property type="match status" value="1"/>
</dbReference>